<keyword evidence="4 5" id="KW-0472">Membrane</keyword>
<dbReference type="GO" id="GO:0022857">
    <property type="term" value="F:transmembrane transporter activity"/>
    <property type="evidence" value="ECO:0007669"/>
    <property type="project" value="InterPro"/>
</dbReference>
<dbReference type="PANTHER" id="PTHR48021">
    <property type="match status" value="1"/>
</dbReference>
<dbReference type="Pfam" id="PF00083">
    <property type="entry name" value="Sugar_tr"/>
    <property type="match status" value="1"/>
</dbReference>
<dbReference type="AlphaFoldDB" id="A0A2M4D9Q6"/>
<evidence type="ECO:0000256" key="1">
    <source>
        <dbReference type="ARBA" id="ARBA00004141"/>
    </source>
</evidence>
<dbReference type="PROSITE" id="PS00216">
    <property type="entry name" value="SUGAR_TRANSPORT_1"/>
    <property type="match status" value="1"/>
</dbReference>
<name>A0A2M4D9Q6_ANODA</name>
<reference evidence="8" key="1">
    <citation type="submission" date="2018-01" db="EMBL/GenBank/DDBJ databases">
        <title>An insight into the sialome of Amazonian anophelines.</title>
        <authorList>
            <person name="Ribeiro J.M."/>
            <person name="Scarpassa V."/>
            <person name="Calvo E."/>
        </authorList>
    </citation>
    <scope>NUCLEOTIDE SEQUENCE</scope>
</reference>
<feature type="signal peptide" evidence="6">
    <location>
        <begin position="1"/>
        <end position="22"/>
    </location>
</feature>
<dbReference type="InterPro" id="IPR020846">
    <property type="entry name" value="MFS_dom"/>
</dbReference>
<dbReference type="InterPro" id="IPR005828">
    <property type="entry name" value="MFS_sugar_transport-like"/>
</dbReference>
<dbReference type="SUPFAM" id="SSF103473">
    <property type="entry name" value="MFS general substrate transporter"/>
    <property type="match status" value="1"/>
</dbReference>
<keyword evidence="2 5" id="KW-0812">Transmembrane</keyword>
<feature type="chain" id="PRO_5014915166" evidence="6">
    <location>
        <begin position="23"/>
        <end position="84"/>
    </location>
</feature>
<dbReference type="PROSITE" id="PS50850">
    <property type="entry name" value="MFS"/>
    <property type="match status" value="1"/>
</dbReference>
<keyword evidence="6" id="KW-0732">Signal</keyword>
<dbReference type="InterPro" id="IPR036259">
    <property type="entry name" value="MFS_trans_sf"/>
</dbReference>
<dbReference type="InterPro" id="IPR005829">
    <property type="entry name" value="Sugar_transporter_CS"/>
</dbReference>
<evidence type="ECO:0000256" key="6">
    <source>
        <dbReference type="SAM" id="SignalP"/>
    </source>
</evidence>
<dbReference type="PANTHER" id="PTHR48021:SF96">
    <property type="entry name" value="FACILITATED TREHALOSE TRANSPORTER TRET1-1-RELATED"/>
    <property type="match status" value="1"/>
</dbReference>
<comment type="subcellular location">
    <subcellularLocation>
        <location evidence="1">Membrane</location>
        <topology evidence="1">Multi-pass membrane protein</topology>
    </subcellularLocation>
</comment>
<evidence type="ECO:0000313" key="8">
    <source>
        <dbReference type="EMBL" id="MBW74221.1"/>
    </source>
</evidence>
<dbReference type="Gene3D" id="1.20.1250.20">
    <property type="entry name" value="MFS general substrate transporter like domains"/>
    <property type="match status" value="1"/>
</dbReference>
<sequence>MMTLPRSHWFFMLSSFLFLSTSAPQGSWVGGIMPLAGLAGGILGGPMIEYLGRKNTILATATPFIISWLLIGCATHVAMVLVGK</sequence>
<feature type="transmembrane region" description="Helical" evidence="5">
    <location>
        <begin position="64"/>
        <end position="83"/>
    </location>
</feature>
<evidence type="ECO:0000256" key="5">
    <source>
        <dbReference type="SAM" id="Phobius"/>
    </source>
</evidence>
<proteinExistence type="predicted"/>
<dbReference type="GO" id="GO:0016020">
    <property type="term" value="C:membrane"/>
    <property type="evidence" value="ECO:0007669"/>
    <property type="project" value="UniProtKB-SubCell"/>
</dbReference>
<evidence type="ECO:0000259" key="7">
    <source>
        <dbReference type="PROSITE" id="PS50850"/>
    </source>
</evidence>
<feature type="transmembrane region" description="Helical" evidence="5">
    <location>
        <begin position="32"/>
        <end position="52"/>
    </location>
</feature>
<organism evidence="8">
    <name type="scientific">Anopheles darlingi</name>
    <name type="common">Mosquito</name>
    <dbReference type="NCBI Taxonomy" id="43151"/>
    <lineage>
        <taxon>Eukaryota</taxon>
        <taxon>Metazoa</taxon>
        <taxon>Ecdysozoa</taxon>
        <taxon>Arthropoda</taxon>
        <taxon>Hexapoda</taxon>
        <taxon>Insecta</taxon>
        <taxon>Pterygota</taxon>
        <taxon>Neoptera</taxon>
        <taxon>Endopterygota</taxon>
        <taxon>Diptera</taxon>
        <taxon>Nematocera</taxon>
        <taxon>Culicoidea</taxon>
        <taxon>Culicidae</taxon>
        <taxon>Anophelinae</taxon>
        <taxon>Anopheles</taxon>
    </lineage>
</organism>
<dbReference type="EMBL" id="GGFL01010043">
    <property type="protein sequence ID" value="MBW74221.1"/>
    <property type="molecule type" value="Transcribed_RNA"/>
</dbReference>
<dbReference type="InterPro" id="IPR050549">
    <property type="entry name" value="MFS_Trehalose_Transporter"/>
</dbReference>
<feature type="domain" description="Major facilitator superfamily (MFS) profile" evidence="7">
    <location>
        <begin position="1"/>
        <end position="84"/>
    </location>
</feature>
<protein>
    <submittedName>
        <fullName evidence="8">Putative facilitated trehalose transporter tret1</fullName>
    </submittedName>
</protein>
<evidence type="ECO:0000256" key="3">
    <source>
        <dbReference type="ARBA" id="ARBA00022989"/>
    </source>
</evidence>
<evidence type="ECO:0000256" key="4">
    <source>
        <dbReference type="ARBA" id="ARBA00023136"/>
    </source>
</evidence>
<accession>A0A2M4D9Q6</accession>
<keyword evidence="3 5" id="KW-1133">Transmembrane helix</keyword>
<evidence type="ECO:0000256" key="2">
    <source>
        <dbReference type="ARBA" id="ARBA00022692"/>
    </source>
</evidence>